<dbReference type="GO" id="GO:0035082">
    <property type="term" value="P:axoneme assembly"/>
    <property type="evidence" value="ECO:0007669"/>
    <property type="project" value="TreeGrafter"/>
</dbReference>
<keyword evidence="5 10" id="KW-0677">Repeat</keyword>
<dbReference type="EMBL" id="VWZS01007473">
    <property type="protein sequence ID" value="NXH60822.1"/>
    <property type="molecule type" value="Genomic_DNA"/>
</dbReference>
<evidence type="ECO:0000256" key="3">
    <source>
        <dbReference type="ARBA" id="ARBA00022553"/>
    </source>
</evidence>
<reference evidence="12 13" key="1">
    <citation type="submission" date="2019-09" db="EMBL/GenBank/DDBJ databases">
        <title>Bird 10,000 Genomes (B10K) Project - Family phase.</title>
        <authorList>
            <person name="Zhang G."/>
        </authorList>
    </citation>
    <scope>NUCLEOTIDE SEQUENCE [LARGE SCALE GENOMIC DNA]</scope>
    <source>
        <strain evidence="12">B10K-DU-001-29</strain>
        <tissue evidence="12">Muscle</tissue>
    </source>
</reference>
<sequence length="531" mass="60787">IYKSVKTQEKEVNCMSRADQQNEQKSGIDQKSGTNLSSQRTEEKRGSVRMTKKILLDVCKQQKLYWTPYLNDTLYLHYKGFDQLENLEEYTGLKCLWLQCNGLRKIENLEAQTELRCLYLQLNLIEKIENLEPLQKLDSLNISNNYIRTIENLSCLKVLQTLQIAHNKLRTVEDIQHLQECPSISVLDLSHNNLSDPSIVAILETMPNLHVLNLMGNEVIKKIANYRKTLTVRLKQLTYLDDRPVFPKDRACAEAWAVGGLEAEKAEREKWETRERKKIQDSIDALAATRQRAEEKRRQKCTEGVATDTQEVSSLQLTIDYSVDLPGQEAATDKAVLPEREEYAEIEQFKLETLETLSLEELPDLEDVVISEFPLEEEIFLQKQDYHPKIEIISEVTNDSNSALEEKNKSILESSVEVPMAIFSNVCQNHKEHEKERLRPLLKSFFTEPDNSEKYLEIKEKKVALLKPLIQEIITEPKDHLLLSPVCHQPNDPGSWEEDGNGSDGEAQGLAEGEGCLHKAQGDKDGENGLD</sequence>
<evidence type="ECO:0000256" key="9">
    <source>
        <dbReference type="ARBA" id="ARBA00046066"/>
    </source>
</evidence>
<keyword evidence="6 10" id="KW-0969">Cilium</keyword>
<dbReference type="PANTHER" id="PTHR45973">
    <property type="entry name" value="PROTEIN PHOSPHATASE 1 REGULATORY SUBUNIT SDS22-RELATED"/>
    <property type="match status" value="1"/>
</dbReference>
<evidence type="ECO:0000313" key="12">
    <source>
        <dbReference type="EMBL" id="NXH60822.1"/>
    </source>
</evidence>
<name>A0A7K9LDE4_9PASS</name>
<feature type="compositionally biased region" description="Basic and acidic residues" evidence="11">
    <location>
        <begin position="1"/>
        <end position="12"/>
    </location>
</feature>
<dbReference type="PANTHER" id="PTHR45973:SF19">
    <property type="entry name" value="DYNEIN AXONEMAL ASSEMBLY FACTOR 1"/>
    <property type="match status" value="1"/>
</dbReference>
<evidence type="ECO:0000256" key="8">
    <source>
        <dbReference type="ARBA" id="ARBA00024429"/>
    </source>
</evidence>
<keyword evidence="13" id="KW-1185">Reference proteome</keyword>
<dbReference type="GO" id="GO:0005930">
    <property type="term" value="C:axoneme"/>
    <property type="evidence" value="ECO:0007669"/>
    <property type="project" value="TreeGrafter"/>
</dbReference>
<evidence type="ECO:0000256" key="10">
    <source>
        <dbReference type="RuleBase" id="RU364076"/>
    </source>
</evidence>
<organism evidence="12 13">
    <name type="scientific">Rhabdornis inornatus</name>
    <dbReference type="NCBI Taxonomy" id="237438"/>
    <lineage>
        <taxon>Eukaryota</taxon>
        <taxon>Metazoa</taxon>
        <taxon>Chordata</taxon>
        <taxon>Craniata</taxon>
        <taxon>Vertebrata</taxon>
        <taxon>Euteleostomi</taxon>
        <taxon>Archelosauria</taxon>
        <taxon>Archosauria</taxon>
        <taxon>Dinosauria</taxon>
        <taxon>Saurischia</taxon>
        <taxon>Theropoda</taxon>
        <taxon>Coelurosauria</taxon>
        <taxon>Aves</taxon>
        <taxon>Neognathae</taxon>
        <taxon>Neoaves</taxon>
        <taxon>Telluraves</taxon>
        <taxon>Australaves</taxon>
        <taxon>Passeriformes</taxon>
        <taxon>Rhabdornithidae</taxon>
        <taxon>Rhabdornis</taxon>
    </lineage>
</organism>
<evidence type="ECO:0000313" key="13">
    <source>
        <dbReference type="Proteomes" id="UP000583164"/>
    </source>
</evidence>
<accession>A0A7K9LDE4</accession>
<keyword evidence="7 10" id="KW-0966">Cell projection</keyword>
<evidence type="ECO:0000256" key="6">
    <source>
        <dbReference type="ARBA" id="ARBA00023069"/>
    </source>
</evidence>
<evidence type="ECO:0000256" key="7">
    <source>
        <dbReference type="ARBA" id="ARBA00023273"/>
    </source>
</evidence>
<dbReference type="FunFam" id="3.80.10.10:FF:000166">
    <property type="entry name" value="Dynein assembly factor 1, axonemal"/>
    <property type="match status" value="1"/>
</dbReference>
<evidence type="ECO:0000256" key="4">
    <source>
        <dbReference type="ARBA" id="ARBA00022614"/>
    </source>
</evidence>
<comment type="subcellular location">
    <subcellularLocation>
        <location evidence="1 10">Cell projection</location>
        <location evidence="1 10">Cilium</location>
    </subcellularLocation>
</comment>
<evidence type="ECO:0000256" key="2">
    <source>
        <dbReference type="ARBA" id="ARBA00006453"/>
    </source>
</evidence>
<comment type="similarity">
    <text evidence="2 10">Belongs to the DNAAF1 family.</text>
</comment>
<proteinExistence type="inferred from homology"/>
<feature type="compositionally biased region" description="Basic and acidic residues" evidence="11">
    <location>
        <begin position="515"/>
        <end position="531"/>
    </location>
</feature>
<feature type="compositionally biased region" description="Polar residues" evidence="11">
    <location>
        <begin position="29"/>
        <end position="39"/>
    </location>
</feature>
<feature type="region of interest" description="Disordered" evidence="11">
    <location>
        <begin position="1"/>
        <end position="45"/>
    </location>
</feature>
<dbReference type="Gene3D" id="3.80.10.10">
    <property type="entry name" value="Ribonuclease Inhibitor"/>
    <property type="match status" value="2"/>
</dbReference>
<dbReference type="InterPro" id="IPR032675">
    <property type="entry name" value="LRR_dom_sf"/>
</dbReference>
<dbReference type="GO" id="GO:0070840">
    <property type="term" value="F:dynein complex binding"/>
    <property type="evidence" value="ECO:0007669"/>
    <property type="project" value="UniProtKB-UniRule"/>
</dbReference>
<dbReference type="FunFam" id="3.80.10.10:FF:000331">
    <property type="entry name" value="Dynein assembly factor 1, axonemal homolog"/>
    <property type="match status" value="1"/>
</dbReference>
<protein>
    <recommendedName>
        <fullName evidence="8 10">Dynein axonemal assembly factor 1</fullName>
    </recommendedName>
</protein>
<comment type="caution">
    <text evidence="12">The sequence shown here is derived from an EMBL/GenBank/DDBJ whole genome shotgun (WGS) entry which is preliminary data.</text>
</comment>
<dbReference type="Proteomes" id="UP000583164">
    <property type="component" value="Unassembled WGS sequence"/>
</dbReference>
<dbReference type="SUPFAM" id="SSF52075">
    <property type="entry name" value="Outer arm dynein light chain 1"/>
    <property type="match status" value="1"/>
</dbReference>
<evidence type="ECO:0000256" key="11">
    <source>
        <dbReference type="SAM" id="MobiDB-lite"/>
    </source>
</evidence>
<evidence type="ECO:0000256" key="5">
    <source>
        <dbReference type="ARBA" id="ARBA00022737"/>
    </source>
</evidence>
<feature type="region of interest" description="Disordered" evidence="11">
    <location>
        <begin position="483"/>
        <end position="531"/>
    </location>
</feature>
<dbReference type="InterPro" id="IPR001611">
    <property type="entry name" value="Leu-rich_rpt"/>
</dbReference>
<dbReference type="OrthoDB" id="1904536at2759"/>
<keyword evidence="3" id="KW-0597">Phosphoprotein</keyword>
<keyword evidence="4 10" id="KW-0433">Leucine-rich repeat</keyword>
<dbReference type="AlphaFoldDB" id="A0A7K9LDE4"/>
<dbReference type="Pfam" id="PF14580">
    <property type="entry name" value="LRR_9"/>
    <property type="match status" value="1"/>
</dbReference>
<dbReference type="InterPro" id="IPR050576">
    <property type="entry name" value="Cilia_flagella_integrity"/>
</dbReference>
<dbReference type="SMART" id="SM00365">
    <property type="entry name" value="LRR_SD22"/>
    <property type="match status" value="4"/>
</dbReference>
<evidence type="ECO:0000256" key="1">
    <source>
        <dbReference type="ARBA" id="ARBA00004138"/>
    </source>
</evidence>
<comment type="function">
    <text evidence="9 10">Cilium-specific protein required for the stability of the ciliary architecture. Plays a role in cytoplasmic preassembly of dynein arms. Involved in regulation of microtubule-based cilia and actin-based brush border microvilli.</text>
</comment>
<gene>
    <name evidence="12" type="primary">Dnaaf1</name>
    <name evidence="12" type="ORF">RHAINO_R13845</name>
</gene>
<dbReference type="PROSITE" id="PS51450">
    <property type="entry name" value="LRR"/>
    <property type="match status" value="4"/>
</dbReference>
<feature type="non-terminal residue" evidence="12">
    <location>
        <position position="1"/>
    </location>
</feature>
<feature type="non-terminal residue" evidence="12">
    <location>
        <position position="531"/>
    </location>
</feature>